<protein>
    <recommendedName>
        <fullName evidence="4">ABC-type transport auxiliary lipoprotein component domain-containing protein</fullName>
    </recommendedName>
</protein>
<dbReference type="PROSITE" id="PS51257">
    <property type="entry name" value="PROKAR_LIPOPROTEIN"/>
    <property type="match status" value="1"/>
</dbReference>
<accession>A0ABS5U7U4</accession>
<sequence length="173" mass="19656">MKNVLYYIRWSLALLIFILAAGCASSSTAVIDEEIVTNIKPMNVYKSLIIRDFEVKPEFSIDDSEAGMDKRQRRYAAVPSQLSGQILRYVTSRRIYQSVSRTEVPTATSLVLSGKFTRMGRFRISIEATLTDGQSGIEVAYFRQTLWDIVDTTEGIGRLAHEIADFIDRIQYK</sequence>
<dbReference type="Proteomes" id="UP000784128">
    <property type="component" value="Unassembled WGS sequence"/>
</dbReference>
<keyword evidence="3" id="KW-1185">Reference proteome</keyword>
<dbReference type="EMBL" id="JAHDYS010000006">
    <property type="protein sequence ID" value="MBT1071744.1"/>
    <property type="molecule type" value="Genomic_DNA"/>
</dbReference>
<name>A0ABS5U7U4_9BACT</name>
<evidence type="ECO:0000256" key="1">
    <source>
        <dbReference type="SAM" id="SignalP"/>
    </source>
</evidence>
<comment type="caution">
    <text evidence="2">The sequence shown here is derived from an EMBL/GenBank/DDBJ whole genome shotgun (WGS) entry which is preliminary data.</text>
</comment>
<feature type="signal peptide" evidence="1">
    <location>
        <begin position="1"/>
        <end position="29"/>
    </location>
</feature>
<reference evidence="2 3" key="1">
    <citation type="submission" date="2021-05" db="EMBL/GenBank/DDBJ databases">
        <title>The draft genome of Geobacter chapellei DSM 13688.</title>
        <authorList>
            <person name="Xu Z."/>
            <person name="Masuda Y."/>
            <person name="Itoh H."/>
            <person name="Senoo K."/>
        </authorList>
    </citation>
    <scope>NUCLEOTIDE SEQUENCE [LARGE SCALE GENOMIC DNA]</scope>
    <source>
        <strain evidence="2 3">DSM 13688</strain>
    </source>
</reference>
<gene>
    <name evidence="2" type="ORF">KJB30_08115</name>
</gene>
<proteinExistence type="predicted"/>
<evidence type="ECO:0008006" key="4">
    <source>
        <dbReference type="Google" id="ProtNLM"/>
    </source>
</evidence>
<organism evidence="2 3">
    <name type="scientific">Pelotalea chapellei</name>
    <dbReference type="NCBI Taxonomy" id="44671"/>
    <lineage>
        <taxon>Bacteria</taxon>
        <taxon>Pseudomonadati</taxon>
        <taxon>Thermodesulfobacteriota</taxon>
        <taxon>Desulfuromonadia</taxon>
        <taxon>Geobacterales</taxon>
        <taxon>Geobacteraceae</taxon>
        <taxon>Pelotalea</taxon>
    </lineage>
</organism>
<evidence type="ECO:0000313" key="2">
    <source>
        <dbReference type="EMBL" id="MBT1071744.1"/>
    </source>
</evidence>
<feature type="chain" id="PRO_5047016112" description="ABC-type transport auxiliary lipoprotein component domain-containing protein" evidence="1">
    <location>
        <begin position="30"/>
        <end position="173"/>
    </location>
</feature>
<dbReference type="RefSeq" id="WP_214297840.1">
    <property type="nucleotide sequence ID" value="NZ_JAHDYS010000006.1"/>
</dbReference>
<keyword evidence="1" id="KW-0732">Signal</keyword>
<evidence type="ECO:0000313" key="3">
    <source>
        <dbReference type="Proteomes" id="UP000784128"/>
    </source>
</evidence>